<evidence type="ECO:0000313" key="2">
    <source>
        <dbReference type="Proteomes" id="UP000094336"/>
    </source>
</evidence>
<proteinExistence type="predicted"/>
<gene>
    <name evidence="1" type="ORF">BABINDRAFT_162360</name>
</gene>
<accession>A0A1E3QMG5</accession>
<evidence type="ECO:0000313" key="1">
    <source>
        <dbReference type="EMBL" id="ODQ78654.1"/>
    </source>
</evidence>
<sequence>MISATLPMYHGQRLTQTLDGFRTNYFTDQAHGSVPLACCGSSRFLGCRAAFPAPLG</sequence>
<dbReference type="AlphaFoldDB" id="A0A1E3QMG5"/>
<dbReference type="GeneID" id="30147162"/>
<reference evidence="2" key="1">
    <citation type="submission" date="2016-05" db="EMBL/GenBank/DDBJ databases">
        <title>Comparative genomics of biotechnologically important yeasts.</title>
        <authorList>
            <consortium name="DOE Joint Genome Institute"/>
            <person name="Riley R."/>
            <person name="Haridas S."/>
            <person name="Wolfe K.H."/>
            <person name="Lopes M.R."/>
            <person name="Hittinger C.T."/>
            <person name="Goker M."/>
            <person name="Salamov A."/>
            <person name="Wisecaver J."/>
            <person name="Long T.M."/>
            <person name="Aerts A.L."/>
            <person name="Barry K."/>
            <person name="Choi C."/>
            <person name="Clum A."/>
            <person name="Coughlan A.Y."/>
            <person name="Deshpande S."/>
            <person name="Douglass A.P."/>
            <person name="Hanson S.J."/>
            <person name="Klenk H.-P."/>
            <person name="Labutti K."/>
            <person name="Lapidus A."/>
            <person name="Lindquist E."/>
            <person name="Lipzen A."/>
            <person name="Meier-Kolthoff J.P."/>
            <person name="Ohm R.A."/>
            <person name="Otillar R.P."/>
            <person name="Pangilinan J."/>
            <person name="Peng Y."/>
            <person name="Rokas A."/>
            <person name="Rosa C.A."/>
            <person name="Scheuner C."/>
            <person name="Sibirny A.A."/>
            <person name="Slot J.C."/>
            <person name="Stielow J.B."/>
            <person name="Sun H."/>
            <person name="Kurtzman C.P."/>
            <person name="Blackwell M."/>
            <person name="Grigoriev I.V."/>
            <person name="Jeffries T.W."/>
        </authorList>
    </citation>
    <scope>NUCLEOTIDE SEQUENCE [LARGE SCALE GENOMIC DNA]</scope>
    <source>
        <strain evidence="2">NRRL Y-12698</strain>
    </source>
</reference>
<name>A0A1E3QMG5_9ASCO</name>
<organism evidence="1 2">
    <name type="scientific">Babjeviella inositovora NRRL Y-12698</name>
    <dbReference type="NCBI Taxonomy" id="984486"/>
    <lineage>
        <taxon>Eukaryota</taxon>
        <taxon>Fungi</taxon>
        <taxon>Dikarya</taxon>
        <taxon>Ascomycota</taxon>
        <taxon>Saccharomycotina</taxon>
        <taxon>Pichiomycetes</taxon>
        <taxon>Serinales incertae sedis</taxon>
        <taxon>Babjeviella</taxon>
    </lineage>
</organism>
<protein>
    <submittedName>
        <fullName evidence="1">Uncharacterized protein</fullName>
    </submittedName>
</protein>
<dbReference type="EMBL" id="KV454434">
    <property type="protein sequence ID" value="ODQ78654.1"/>
    <property type="molecule type" value="Genomic_DNA"/>
</dbReference>
<dbReference type="RefSeq" id="XP_018983982.1">
    <property type="nucleotide sequence ID" value="XM_019129309.1"/>
</dbReference>
<dbReference type="Proteomes" id="UP000094336">
    <property type="component" value="Unassembled WGS sequence"/>
</dbReference>
<keyword evidence="2" id="KW-1185">Reference proteome</keyword>